<name>A0ABX8B6V4_9BACT</name>
<keyword evidence="9" id="KW-0472">Membrane</keyword>
<sequence length="409" mass="46091">MTANRRERIRLPKLRAADFQHPLDIAALDAVKQARGLDFIVRKLNEYGWERWFRVTNIADNVRVSQRQCKRIHDLLREACAILAVPEPELYLDQDPIVNAYTFGTEQPFIVLQSGLVDFLSEEELLGVIAHELGHIKCGHVLYKMMANFLSIIIERIGEATFGLGALVGSGLLLALYEWDRKAELSCDRAGLLVVQDIDAYLTLLLKLAGGSRATFDQLNTDEFLRQADEYEELDRDLLSRVYKFLQVYRRTHAFPAVRAKEIKHWAEAGAYQSLLDGSYWMRPARPDEPPGWYGQPAPTAPRGDGPPSVGLVVLPVCPACGAGQVDPKARFCYRCGQPMPSGVQTIPPRNWPDLSELWRGHSQKRCVLPGLRVEHPTWVRFPCWPNASFPASTWTPGASSKGFVSLIW</sequence>
<protein>
    <submittedName>
        <fullName evidence="12">M48 family metallopeptidase</fullName>
    </submittedName>
</protein>
<evidence type="ECO:0000256" key="1">
    <source>
        <dbReference type="ARBA" id="ARBA00022475"/>
    </source>
</evidence>
<dbReference type="Proteomes" id="UP000676506">
    <property type="component" value="Chromosome 1"/>
</dbReference>
<dbReference type="InterPro" id="IPR001915">
    <property type="entry name" value="Peptidase_M48"/>
</dbReference>
<evidence type="ECO:0000313" key="12">
    <source>
        <dbReference type="EMBL" id="QUW02697.1"/>
    </source>
</evidence>
<keyword evidence="5 10" id="KW-0378">Hydrolase</keyword>
<dbReference type="EMBL" id="CP072648">
    <property type="protein sequence ID" value="QUW02697.1"/>
    <property type="molecule type" value="Genomic_DNA"/>
</dbReference>
<keyword evidence="1" id="KW-1003">Cell membrane</keyword>
<keyword evidence="6 10" id="KW-0862">Zinc</keyword>
<evidence type="ECO:0000256" key="8">
    <source>
        <dbReference type="ARBA" id="ARBA00023049"/>
    </source>
</evidence>
<evidence type="ECO:0000256" key="3">
    <source>
        <dbReference type="ARBA" id="ARBA00022692"/>
    </source>
</evidence>
<keyword evidence="4" id="KW-0479">Metal-binding</keyword>
<evidence type="ECO:0000256" key="2">
    <source>
        <dbReference type="ARBA" id="ARBA00022670"/>
    </source>
</evidence>
<comment type="cofactor">
    <cofactor evidence="10">
        <name>Zn(2+)</name>
        <dbReference type="ChEBI" id="CHEBI:29105"/>
    </cofactor>
    <text evidence="10">Binds 1 zinc ion per subunit.</text>
</comment>
<evidence type="ECO:0000256" key="9">
    <source>
        <dbReference type="ARBA" id="ARBA00023136"/>
    </source>
</evidence>
<evidence type="ECO:0000256" key="10">
    <source>
        <dbReference type="RuleBase" id="RU003983"/>
    </source>
</evidence>
<keyword evidence="7" id="KW-1133">Transmembrane helix</keyword>
<evidence type="ECO:0000256" key="4">
    <source>
        <dbReference type="ARBA" id="ARBA00022723"/>
    </source>
</evidence>
<dbReference type="Gene3D" id="3.30.2010.10">
    <property type="entry name" value="Metalloproteases ('zincins'), catalytic domain"/>
    <property type="match status" value="1"/>
</dbReference>
<keyword evidence="3" id="KW-0812">Transmembrane</keyword>
<keyword evidence="8 10" id="KW-0482">Metalloprotease</keyword>
<reference evidence="12 13" key="1">
    <citation type="submission" date="2021-03" db="EMBL/GenBank/DDBJ databases">
        <title>Genomic and phenotypic characterization of Chloracidobacterium isolates provides evidence for multiple species.</title>
        <authorList>
            <person name="Saini M.K."/>
            <person name="Costas A.M.G."/>
            <person name="Tank M."/>
            <person name="Bryant D.A."/>
        </authorList>
    </citation>
    <scope>NUCLEOTIDE SEQUENCE [LARGE SCALE GENOMIC DNA]</scope>
    <source>
        <strain evidence="12 13">BV2-C</strain>
    </source>
</reference>
<dbReference type="Pfam" id="PF01435">
    <property type="entry name" value="Peptidase_M48"/>
    <property type="match status" value="1"/>
</dbReference>
<evidence type="ECO:0000259" key="11">
    <source>
        <dbReference type="Pfam" id="PF01435"/>
    </source>
</evidence>
<accession>A0ABX8B6V4</accession>
<dbReference type="PANTHER" id="PTHR43221:SF3">
    <property type="entry name" value="SLL1280 PROTEIN"/>
    <property type="match status" value="1"/>
</dbReference>
<dbReference type="PANTHER" id="PTHR43221">
    <property type="entry name" value="PROTEASE HTPX"/>
    <property type="match status" value="1"/>
</dbReference>
<feature type="domain" description="Peptidase M48" evidence="11">
    <location>
        <begin position="69"/>
        <end position="266"/>
    </location>
</feature>
<evidence type="ECO:0000256" key="7">
    <source>
        <dbReference type="ARBA" id="ARBA00022989"/>
    </source>
</evidence>
<comment type="similarity">
    <text evidence="10">Belongs to the peptidase M48 family.</text>
</comment>
<gene>
    <name evidence="12" type="ORF">J8C06_10185</name>
</gene>
<organism evidence="12 13">
    <name type="scientific">Chloracidobacterium validum</name>
    <dbReference type="NCBI Taxonomy" id="2821543"/>
    <lineage>
        <taxon>Bacteria</taxon>
        <taxon>Pseudomonadati</taxon>
        <taxon>Acidobacteriota</taxon>
        <taxon>Terriglobia</taxon>
        <taxon>Terriglobales</taxon>
        <taxon>Acidobacteriaceae</taxon>
        <taxon>Chloracidobacterium</taxon>
    </lineage>
</organism>
<evidence type="ECO:0000256" key="6">
    <source>
        <dbReference type="ARBA" id="ARBA00022833"/>
    </source>
</evidence>
<keyword evidence="2 10" id="KW-0645">Protease</keyword>
<evidence type="ECO:0000256" key="5">
    <source>
        <dbReference type="ARBA" id="ARBA00022801"/>
    </source>
</evidence>
<proteinExistence type="inferred from homology"/>
<keyword evidence="13" id="KW-1185">Reference proteome</keyword>
<dbReference type="CDD" id="cd07325">
    <property type="entry name" value="M48_Ste24p_like"/>
    <property type="match status" value="1"/>
</dbReference>
<dbReference type="InterPro" id="IPR050083">
    <property type="entry name" value="HtpX_protease"/>
</dbReference>
<evidence type="ECO:0000313" key="13">
    <source>
        <dbReference type="Proteomes" id="UP000676506"/>
    </source>
</evidence>